<keyword evidence="2" id="KW-1185">Reference proteome</keyword>
<evidence type="ECO:0000313" key="1">
    <source>
        <dbReference type="EMBL" id="KAK3589783.1"/>
    </source>
</evidence>
<name>A0AAE0VT89_9BIVA</name>
<sequence length="145" mass="15865">MCCYTLGLHVCDKASTISSILHNLTVTHASAPDCTTGDHMSSEALVLKSCNANSTTTWIKGENVMEFCNLLPLFTPIATFIDKLYQPDGGKAGIFLGCLPDGFKVVTNDTNQFAVQDCYSGVQIKHLQKGGIFLHDPSNYFVVRW</sequence>
<proteinExistence type="predicted"/>
<protein>
    <submittedName>
        <fullName evidence="1">Uncharacterized protein</fullName>
    </submittedName>
</protein>
<gene>
    <name evidence="1" type="ORF">CHS0354_021117</name>
</gene>
<reference evidence="1" key="1">
    <citation type="journal article" date="2021" name="Genome Biol. Evol.">
        <title>A High-Quality Reference Genome for a Parasitic Bivalve with Doubly Uniparental Inheritance (Bivalvia: Unionida).</title>
        <authorList>
            <person name="Smith C.H."/>
        </authorList>
    </citation>
    <scope>NUCLEOTIDE SEQUENCE</scope>
    <source>
        <strain evidence="1">CHS0354</strain>
    </source>
</reference>
<reference evidence="1" key="3">
    <citation type="submission" date="2023-05" db="EMBL/GenBank/DDBJ databases">
        <authorList>
            <person name="Smith C.H."/>
        </authorList>
    </citation>
    <scope>NUCLEOTIDE SEQUENCE</scope>
    <source>
        <strain evidence="1">CHS0354</strain>
        <tissue evidence="1">Mantle</tissue>
    </source>
</reference>
<accession>A0AAE0VT89</accession>
<dbReference type="Proteomes" id="UP001195483">
    <property type="component" value="Unassembled WGS sequence"/>
</dbReference>
<organism evidence="1 2">
    <name type="scientific">Potamilus streckersoni</name>
    <dbReference type="NCBI Taxonomy" id="2493646"/>
    <lineage>
        <taxon>Eukaryota</taxon>
        <taxon>Metazoa</taxon>
        <taxon>Spiralia</taxon>
        <taxon>Lophotrochozoa</taxon>
        <taxon>Mollusca</taxon>
        <taxon>Bivalvia</taxon>
        <taxon>Autobranchia</taxon>
        <taxon>Heteroconchia</taxon>
        <taxon>Palaeoheterodonta</taxon>
        <taxon>Unionida</taxon>
        <taxon>Unionoidea</taxon>
        <taxon>Unionidae</taxon>
        <taxon>Ambleminae</taxon>
        <taxon>Lampsilini</taxon>
        <taxon>Potamilus</taxon>
    </lineage>
</organism>
<evidence type="ECO:0000313" key="2">
    <source>
        <dbReference type="Proteomes" id="UP001195483"/>
    </source>
</evidence>
<dbReference type="EMBL" id="JAEAOA010001293">
    <property type="protein sequence ID" value="KAK3589783.1"/>
    <property type="molecule type" value="Genomic_DNA"/>
</dbReference>
<dbReference type="AlphaFoldDB" id="A0AAE0VT89"/>
<comment type="caution">
    <text evidence="1">The sequence shown here is derived from an EMBL/GenBank/DDBJ whole genome shotgun (WGS) entry which is preliminary data.</text>
</comment>
<reference evidence="1" key="2">
    <citation type="journal article" date="2021" name="Genome Biol. Evol.">
        <title>Developing a high-quality reference genome for a parasitic bivalve with doubly uniparental inheritance (Bivalvia: Unionida).</title>
        <authorList>
            <person name="Smith C.H."/>
        </authorList>
    </citation>
    <scope>NUCLEOTIDE SEQUENCE</scope>
    <source>
        <strain evidence="1">CHS0354</strain>
        <tissue evidence="1">Mantle</tissue>
    </source>
</reference>